<keyword evidence="3 4" id="KW-0012">Acyltransferase</keyword>
<dbReference type="InterPro" id="IPR017138">
    <property type="entry name" value="Asp_Glu_LeuTrfase"/>
</dbReference>
<comment type="catalytic activity">
    <reaction evidence="4">
        <text>N-terminal L-aspartyl-[protein] + L-leucyl-tRNA(Leu) = N-terminal L-leucyl-L-aspartyl-[protein] + tRNA(Leu) + H(+)</text>
        <dbReference type="Rhea" id="RHEA:50420"/>
        <dbReference type="Rhea" id="RHEA-COMP:9613"/>
        <dbReference type="Rhea" id="RHEA-COMP:9622"/>
        <dbReference type="Rhea" id="RHEA-COMP:12669"/>
        <dbReference type="Rhea" id="RHEA-COMP:12674"/>
        <dbReference type="ChEBI" id="CHEBI:15378"/>
        <dbReference type="ChEBI" id="CHEBI:64720"/>
        <dbReference type="ChEBI" id="CHEBI:78442"/>
        <dbReference type="ChEBI" id="CHEBI:78494"/>
        <dbReference type="ChEBI" id="CHEBI:133042"/>
        <dbReference type="EC" id="2.3.2.29"/>
    </reaction>
</comment>
<dbReference type="Pfam" id="PF04376">
    <property type="entry name" value="ATE_N"/>
    <property type="match status" value="1"/>
</dbReference>
<dbReference type="AlphaFoldDB" id="A0A6P1KKM2"/>
<dbReference type="HAMAP" id="MF_00689">
    <property type="entry name" value="Bpt"/>
    <property type="match status" value="1"/>
</dbReference>
<comment type="similarity">
    <text evidence="4">Belongs to the R-transferase family. Bpt subfamily.</text>
</comment>
<dbReference type="GO" id="GO:0004057">
    <property type="term" value="F:arginyl-tRNA--protein transferase activity"/>
    <property type="evidence" value="ECO:0007669"/>
    <property type="project" value="InterPro"/>
</dbReference>
<dbReference type="EC" id="2.3.2.29" evidence="4"/>
<dbReference type="Pfam" id="PF04377">
    <property type="entry name" value="ATE_C"/>
    <property type="match status" value="1"/>
</dbReference>
<comment type="catalytic activity">
    <reaction evidence="4">
        <text>N-terminal L-glutamyl-[protein] + L-leucyl-tRNA(Leu) = N-terminal L-leucyl-L-glutamyl-[protein] + tRNA(Leu) + H(+)</text>
        <dbReference type="Rhea" id="RHEA:50412"/>
        <dbReference type="Rhea" id="RHEA-COMP:9613"/>
        <dbReference type="Rhea" id="RHEA-COMP:9622"/>
        <dbReference type="Rhea" id="RHEA-COMP:12664"/>
        <dbReference type="Rhea" id="RHEA-COMP:12668"/>
        <dbReference type="ChEBI" id="CHEBI:15378"/>
        <dbReference type="ChEBI" id="CHEBI:64721"/>
        <dbReference type="ChEBI" id="CHEBI:78442"/>
        <dbReference type="ChEBI" id="CHEBI:78494"/>
        <dbReference type="ChEBI" id="CHEBI:133041"/>
        <dbReference type="EC" id="2.3.2.29"/>
    </reaction>
</comment>
<dbReference type="GO" id="GO:0071596">
    <property type="term" value="P:ubiquitin-dependent protein catabolic process via the N-end rule pathway"/>
    <property type="evidence" value="ECO:0007669"/>
    <property type="project" value="InterPro"/>
</dbReference>
<dbReference type="PIRSF" id="PIRSF037208">
    <property type="entry name" value="ATE_pro_prd"/>
    <property type="match status" value="1"/>
</dbReference>
<dbReference type="GO" id="GO:0008914">
    <property type="term" value="F:leucyl-tRNA--protein transferase activity"/>
    <property type="evidence" value="ECO:0007669"/>
    <property type="project" value="UniProtKB-UniRule"/>
</dbReference>
<evidence type="ECO:0000256" key="4">
    <source>
        <dbReference type="HAMAP-Rule" id="MF_00689"/>
    </source>
</evidence>
<dbReference type="NCBIfam" id="NF002346">
    <property type="entry name" value="PRK01305.2-3"/>
    <property type="match status" value="1"/>
</dbReference>
<organism evidence="7">
    <name type="scientific">Faucicola osloensis</name>
    <name type="common">Moraxella osloensis</name>
    <dbReference type="NCBI Taxonomy" id="34062"/>
    <lineage>
        <taxon>Bacteria</taxon>
        <taxon>Pseudomonadati</taxon>
        <taxon>Pseudomonadota</taxon>
        <taxon>Gammaproteobacteria</taxon>
        <taxon>Moraxellales</taxon>
        <taxon>Moraxellaceae</taxon>
        <taxon>Faucicola</taxon>
    </lineage>
</organism>
<dbReference type="NCBIfam" id="NF002341">
    <property type="entry name" value="PRK01305.1-1"/>
    <property type="match status" value="1"/>
</dbReference>
<dbReference type="PANTHER" id="PTHR21367:SF1">
    <property type="entry name" value="ARGINYL-TRNA--PROTEIN TRANSFERASE 1"/>
    <property type="match status" value="1"/>
</dbReference>
<protein>
    <recommendedName>
        <fullName evidence="4">Aspartate/glutamate leucyltransferase</fullName>
        <ecNumber evidence="4">2.3.2.29</ecNumber>
    </recommendedName>
</protein>
<reference evidence="7" key="1">
    <citation type="journal article" date="2020" name="Microbiol. Resour. Announc.">
        <title>Complete Genome Sequence of Moraxella osloensis Strain YV1, Isolated from an Australian Wastewater Treatment Plant.</title>
        <authorList>
            <person name="Batinovic S."/>
            <person name="Rice D.T.F."/>
            <person name="Seviour R.J."/>
            <person name="Petrovski S."/>
        </authorList>
    </citation>
    <scope>NUCLEOTIDE SEQUENCE</scope>
    <source>
        <strain evidence="7">YV1</strain>
    </source>
</reference>
<evidence type="ECO:0000256" key="1">
    <source>
        <dbReference type="ARBA" id="ARBA00022490"/>
    </source>
</evidence>
<gene>
    <name evidence="4" type="primary">bpt</name>
    <name evidence="7" type="ORF">GSF12_02480</name>
</gene>
<evidence type="ECO:0000256" key="2">
    <source>
        <dbReference type="ARBA" id="ARBA00022679"/>
    </source>
</evidence>
<sequence length="272" mass="31739">MTLKPPHPPTSLALTSQLTPLHQCSYLPDRAARLELIELAKDEHLSTPIFSQFSRLGYRRSGQHLYRPVCFHCQRCISTRVVVNEFEPNRTQRKLWQKSHEMDVVITACDDADESHFILYARYICARHSDGDMYPPNLQGFKQFLQYSFTQSFFMEFWLHDKLVMVAVCDQLDDGISAVYTFYDPDATINSLGTLAILTQIDYVKRLGLPYLYLGFWVPDSDKMAYKSRFYPNELLINQHWHRFDEAVTAAQVEPLLQQAIKAHYLNMWNTT</sequence>
<dbReference type="InterPro" id="IPR030700">
    <property type="entry name" value="N-end_Aminoacyl_Trfase"/>
</dbReference>
<keyword evidence="2 4" id="KW-0808">Transferase</keyword>
<dbReference type="EMBL" id="CP047226">
    <property type="protein sequence ID" value="QHG08864.1"/>
    <property type="molecule type" value="Genomic_DNA"/>
</dbReference>
<keyword evidence="1 4" id="KW-0963">Cytoplasm</keyword>
<dbReference type="PANTHER" id="PTHR21367">
    <property type="entry name" value="ARGININE-TRNA-PROTEIN TRANSFERASE 1"/>
    <property type="match status" value="1"/>
</dbReference>
<name>A0A6P1KKM2_FAUOS</name>
<dbReference type="GO" id="GO:0005737">
    <property type="term" value="C:cytoplasm"/>
    <property type="evidence" value="ECO:0007669"/>
    <property type="project" value="UniProtKB-SubCell"/>
</dbReference>
<comment type="subcellular location">
    <subcellularLocation>
        <location evidence="4">Cytoplasm</location>
    </subcellularLocation>
</comment>
<dbReference type="NCBIfam" id="NF002342">
    <property type="entry name" value="PRK01305.1-3"/>
    <property type="match status" value="1"/>
</dbReference>
<comment type="function">
    <text evidence="4">Functions in the N-end rule pathway of protein degradation where it conjugates Leu from its aminoacyl-tRNA to the N-termini of proteins containing an N-terminal aspartate or glutamate.</text>
</comment>
<dbReference type="InterPro" id="IPR007471">
    <property type="entry name" value="N-end_Aminoacyl_Trfase_N"/>
</dbReference>
<evidence type="ECO:0000259" key="5">
    <source>
        <dbReference type="Pfam" id="PF04376"/>
    </source>
</evidence>
<feature type="domain" description="N-end rule aminoacyl transferase C-terminal" evidence="6">
    <location>
        <begin position="116"/>
        <end position="236"/>
    </location>
</feature>
<accession>A0A6P1KKM2</accession>
<evidence type="ECO:0000259" key="6">
    <source>
        <dbReference type="Pfam" id="PF04377"/>
    </source>
</evidence>
<dbReference type="InterPro" id="IPR016181">
    <property type="entry name" value="Acyl_CoA_acyltransferase"/>
</dbReference>
<evidence type="ECO:0000256" key="3">
    <source>
        <dbReference type="ARBA" id="ARBA00023315"/>
    </source>
</evidence>
<evidence type="ECO:0000313" key="7">
    <source>
        <dbReference type="EMBL" id="QHG08864.1"/>
    </source>
</evidence>
<proteinExistence type="inferred from homology"/>
<dbReference type="InterPro" id="IPR007472">
    <property type="entry name" value="N-end_Aminoacyl_Trfase_C"/>
</dbReference>
<dbReference type="SUPFAM" id="SSF55729">
    <property type="entry name" value="Acyl-CoA N-acyltransferases (Nat)"/>
    <property type="match status" value="1"/>
</dbReference>
<feature type="domain" description="N-end aminoacyl transferase N-terminal" evidence="5">
    <location>
        <begin position="22"/>
        <end position="94"/>
    </location>
</feature>